<organism evidence="2 3">
    <name type="scientific">Didymodactylos carnosus</name>
    <dbReference type="NCBI Taxonomy" id="1234261"/>
    <lineage>
        <taxon>Eukaryota</taxon>
        <taxon>Metazoa</taxon>
        <taxon>Spiralia</taxon>
        <taxon>Gnathifera</taxon>
        <taxon>Rotifera</taxon>
        <taxon>Eurotatoria</taxon>
        <taxon>Bdelloidea</taxon>
        <taxon>Philodinida</taxon>
        <taxon>Philodinidae</taxon>
        <taxon>Didymodactylos</taxon>
    </lineage>
</organism>
<feature type="region of interest" description="Disordered" evidence="1">
    <location>
        <begin position="1"/>
        <end position="61"/>
    </location>
</feature>
<accession>A0A8S2YB92</accession>
<evidence type="ECO:0000256" key="1">
    <source>
        <dbReference type="SAM" id="MobiDB-lite"/>
    </source>
</evidence>
<feature type="compositionally biased region" description="Acidic residues" evidence="1">
    <location>
        <begin position="32"/>
        <end position="46"/>
    </location>
</feature>
<feature type="non-terminal residue" evidence="2">
    <location>
        <position position="61"/>
    </location>
</feature>
<gene>
    <name evidence="2" type="ORF">TMI583_LOCUS49446</name>
</gene>
<name>A0A8S2YB92_9BILA</name>
<protein>
    <submittedName>
        <fullName evidence="2">Uncharacterized protein</fullName>
    </submittedName>
</protein>
<proteinExistence type="predicted"/>
<dbReference type="EMBL" id="CAJOBA010107904">
    <property type="protein sequence ID" value="CAF4544016.1"/>
    <property type="molecule type" value="Genomic_DNA"/>
</dbReference>
<feature type="compositionally biased region" description="Basic and acidic residues" evidence="1">
    <location>
        <begin position="47"/>
        <end position="61"/>
    </location>
</feature>
<sequence>MVGSPVHGDDINMDVGKELNSTQEMSYGSDDSSSEEERYELESDDEGREKNDGGGVDSKSK</sequence>
<dbReference type="Proteomes" id="UP000682733">
    <property type="component" value="Unassembled WGS sequence"/>
</dbReference>
<evidence type="ECO:0000313" key="2">
    <source>
        <dbReference type="EMBL" id="CAF4544016.1"/>
    </source>
</evidence>
<dbReference type="AlphaFoldDB" id="A0A8S2YB92"/>
<evidence type="ECO:0000313" key="3">
    <source>
        <dbReference type="Proteomes" id="UP000682733"/>
    </source>
</evidence>
<comment type="caution">
    <text evidence="2">The sequence shown here is derived from an EMBL/GenBank/DDBJ whole genome shotgun (WGS) entry which is preliminary data.</text>
</comment>
<reference evidence="2" key="1">
    <citation type="submission" date="2021-02" db="EMBL/GenBank/DDBJ databases">
        <authorList>
            <person name="Nowell W R."/>
        </authorList>
    </citation>
    <scope>NUCLEOTIDE SEQUENCE</scope>
</reference>